<dbReference type="GO" id="GO:0005739">
    <property type="term" value="C:mitochondrion"/>
    <property type="evidence" value="ECO:0007669"/>
    <property type="project" value="TreeGrafter"/>
</dbReference>
<dbReference type="InterPro" id="IPR002052">
    <property type="entry name" value="DNA_methylase_N6_adenine_CS"/>
</dbReference>
<comment type="caution">
    <text evidence="4">The sequence shown here is derived from an EMBL/GenBank/DDBJ whole genome shotgun (WGS) entry which is preliminary data.</text>
</comment>
<dbReference type="GO" id="GO:0008170">
    <property type="term" value="F:N-methyltransferase activity"/>
    <property type="evidence" value="ECO:0007669"/>
    <property type="project" value="InterPro"/>
</dbReference>
<evidence type="ECO:0000313" key="5">
    <source>
        <dbReference type="Proteomes" id="UP000077671"/>
    </source>
</evidence>
<dbReference type="InterPro" id="IPR050320">
    <property type="entry name" value="N5-glutamine_MTase"/>
</dbReference>
<dbReference type="GO" id="GO:0009307">
    <property type="term" value="P:DNA restriction-modification system"/>
    <property type="evidence" value="ECO:0007669"/>
    <property type="project" value="UniProtKB-KW"/>
</dbReference>
<dbReference type="Proteomes" id="UP000077671">
    <property type="component" value="Unassembled WGS sequence"/>
</dbReference>
<protein>
    <recommendedName>
        <fullName evidence="2">DNA methylase adenine-specific domain-containing protein</fullName>
    </recommendedName>
</protein>
<dbReference type="InterPro" id="IPR029063">
    <property type="entry name" value="SAM-dependent_MTases_sf"/>
</dbReference>
<dbReference type="Proteomes" id="UP000836402">
    <property type="component" value="Unassembled WGS sequence"/>
</dbReference>
<reference evidence="4" key="2">
    <citation type="journal article" date="2019" name="IMA Fungus">
        <title>Genome sequencing and comparison of five Tilletia species to identify candidate genes for the detection of regulated species infecting wheat.</title>
        <authorList>
            <person name="Nguyen H.D.T."/>
            <person name="Sultana T."/>
            <person name="Kesanakurti P."/>
            <person name="Hambleton S."/>
        </authorList>
    </citation>
    <scope>NUCLEOTIDE SEQUENCE</scope>
    <source>
        <strain evidence="4">DAOMC 238032</strain>
    </source>
</reference>
<dbReference type="CDD" id="cd02440">
    <property type="entry name" value="AdoMet_MTases"/>
    <property type="match status" value="1"/>
</dbReference>
<sequence length="262" mass="28887">MRIASLLQERLRAIRAAEGKTPIDVRILDLCTGSGCIAILLAHRLHQLSDTSYFDALRWQVIGTDISPVALNLAAQNARLMNLPTDSIHFHHADIFVDQEINPIFTLAFGRNSTPEADLPDPIQLNMVVSNPPYLTPSDYVSSSPADIDISVREWEDKRALVGVHPSHLDTQTSDHKDDSDKAGLAFYHRINALVARHANLLPRSATLPRLVLEVGHRGQAQQVATIFNGVLPPCSSDRSSPSIAAQIRKDAWGVDRVVEVY</sequence>
<dbReference type="PANTHER" id="PTHR18895:SF74">
    <property type="entry name" value="MTRF1L RELEASE FACTOR GLUTAMINE METHYLTRANSFERASE"/>
    <property type="match status" value="1"/>
</dbReference>
<evidence type="ECO:0000259" key="2">
    <source>
        <dbReference type="Pfam" id="PF02384"/>
    </source>
</evidence>
<keyword evidence="1" id="KW-0680">Restriction system</keyword>
<keyword evidence="6" id="KW-1185">Reference proteome</keyword>
<evidence type="ECO:0000313" key="6">
    <source>
        <dbReference type="Proteomes" id="UP000836402"/>
    </source>
</evidence>
<evidence type="ECO:0000313" key="3">
    <source>
        <dbReference type="EMBL" id="CAD6956507.1"/>
    </source>
</evidence>
<evidence type="ECO:0000256" key="1">
    <source>
        <dbReference type="ARBA" id="ARBA00022747"/>
    </source>
</evidence>
<organism evidence="4 5">
    <name type="scientific">Tilletia caries</name>
    <name type="common">wheat bunt fungus</name>
    <dbReference type="NCBI Taxonomy" id="13290"/>
    <lineage>
        <taxon>Eukaryota</taxon>
        <taxon>Fungi</taxon>
        <taxon>Dikarya</taxon>
        <taxon>Basidiomycota</taxon>
        <taxon>Ustilaginomycotina</taxon>
        <taxon>Exobasidiomycetes</taxon>
        <taxon>Tilletiales</taxon>
        <taxon>Tilletiaceae</taxon>
        <taxon>Tilletia</taxon>
    </lineage>
</organism>
<dbReference type="EMBL" id="CAJHJG010006359">
    <property type="protein sequence ID" value="CAD6956507.1"/>
    <property type="molecule type" value="Genomic_DNA"/>
</dbReference>
<dbReference type="AlphaFoldDB" id="A0A177U0I5"/>
<accession>A0A177U0I5</accession>
<dbReference type="PROSITE" id="PS00092">
    <property type="entry name" value="N6_MTASE"/>
    <property type="match status" value="1"/>
</dbReference>
<name>A0A177U0I5_9BASI</name>
<dbReference type="SUPFAM" id="SSF53335">
    <property type="entry name" value="S-adenosyl-L-methionine-dependent methyltransferases"/>
    <property type="match status" value="1"/>
</dbReference>
<dbReference type="EMBL" id="LWDD02001705">
    <property type="protein sequence ID" value="KAE8246045.1"/>
    <property type="molecule type" value="Genomic_DNA"/>
</dbReference>
<dbReference type="Pfam" id="PF02384">
    <property type="entry name" value="N6_Mtase"/>
    <property type="match status" value="1"/>
</dbReference>
<feature type="domain" description="DNA methylase adenine-specific" evidence="2">
    <location>
        <begin position="24"/>
        <end position="136"/>
    </location>
</feature>
<dbReference type="GO" id="GO:0032259">
    <property type="term" value="P:methylation"/>
    <property type="evidence" value="ECO:0007669"/>
    <property type="project" value="InterPro"/>
</dbReference>
<dbReference type="GO" id="GO:0003677">
    <property type="term" value="F:DNA binding"/>
    <property type="evidence" value="ECO:0007669"/>
    <property type="project" value="InterPro"/>
</dbReference>
<reference evidence="3" key="3">
    <citation type="submission" date="2020-10" db="EMBL/GenBank/DDBJ databases">
        <authorList>
            <person name="Sedaghatjoo S."/>
        </authorList>
    </citation>
    <scope>NUCLEOTIDE SEQUENCE</scope>
    <source>
        <strain evidence="3">AZH3</strain>
    </source>
</reference>
<reference evidence="4" key="1">
    <citation type="submission" date="2016-04" db="EMBL/GenBank/DDBJ databases">
        <authorList>
            <person name="Nguyen H.D."/>
            <person name="Kesanakurti P."/>
            <person name="Cullis J."/>
            <person name="Levesque C.A."/>
            <person name="Hambleton S."/>
        </authorList>
    </citation>
    <scope>NUCLEOTIDE SEQUENCE</scope>
    <source>
        <strain evidence="4">DAOMC 238032</strain>
    </source>
</reference>
<proteinExistence type="predicted"/>
<dbReference type="InterPro" id="IPR003356">
    <property type="entry name" value="DNA_methylase_A-5"/>
</dbReference>
<dbReference type="Gene3D" id="3.40.50.150">
    <property type="entry name" value="Vaccinia Virus protein VP39"/>
    <property type="match status" value="1"/>
</dbReference>
<dbReference type="PANTHER" id="PTHR18895">
    <property type="entry name" value="HEMK METHYLTRANSFERASE"/>
    <property type="match status" value="1"/>
</dbReference>
<gene>
    <name evidence="4" type="ORF">A4X03_0g7349</name>
    <name evidence="3" type="ORF">JKIAZH3_G9658</name>
</gene>
<evidence type="ECO:0000313" key="4">
    <source>
        <dbReference type="EMBL" id="KAE8246045.1"/>
    </source>
</evidence>